<evidence type="ECO:0000256" key="5">
    <source>
        <dbReference type="SAM" id="SignalP"/>
    </source>
</evidence>
<dbReference type="Gene3D" id="3.30.465.10">
    <property type="match status" value="1"/>
</dbReference>
<dbReference type="InterPro" id="IPR016166">
    <property type="entry name" value="FAD-bd_PCMH"/>
</dbReference>
<comment type="similarity">
    <text evidence="1">Belongs to the oxygen-dependent FAD-linked oxidoreductase family.</text>
</comment>
<feature type="domain" description="FAD-binding PCMH-type" evidence="6">
    <location>
        <begin position="59"/>
        <end position="230"/>
    </location>
</feature>
<dbReference type="PROSITE" id="PS51387">
    <property type="entry name" value="FAD_PCMH"/>
    <property type="match status" value="1"/>
</dbReference>
<keyword evidence="2" id="KW-0285">Flavoprotein</keyword>
<dbReference type="Gene3D" id="3.40.462.20">
    <property type="match status" value="1"/>
</dbReference>
<dbReference type="InterPro" id="IPR016169">
    <property type="entry name" value="FAD-bd_PCMH_sub2"/>
</dbReference>
<evidence type="ECO:0000313" key="7">
    <source>
        <dbReference type="EMBL" id="KAH0967884.1"/>
    </source>
</evidence>
<feature type="chain" id="PRO_5040345928" evidence="5">
    <location>
        <begin position="17"/>
        <end position="492"/>
    </location>
</feature>
<accession>A0A9P8N6Y2</accession>
<dbReference type="InterPro" id="IPR006094">
    <property type="entry name" value="Oxid_FAD_bind_N"/>
</dbReference>
<dbReference type="EMBL" id="JAIZPD010000001">
    <property type="protein sequence ID" value="KAH0967884.1"/>
    <property type="molecule type" value="Genomic_DNA"/>
</dbReference>
<reference evidence="7" key="1">
    <citation type="submission" date="2021-09" db="EMBL/GenBank/DDBJ databases">
        <title>A high-quality genome of the endoparasitic fungus Hirsutella rhossiliensis with a comparison of Hirsutella genomes reveals transposable elements contributing to genome size variation.</title>
        <authorList>
            <person name="Lin R."/>
            <person name="Jiao Y."/>
            <person name="Sun X."/>
            <person name="Ling J."/>
            <person name="Xie B."/>
            <person name="Cheng X."/>
        </authorList>
    </citation>
    <scope>NUCLEOTIDE SEQUENCE</scope>
    <source>
        <strain evidence="7">HR02</strain>
    </source>
</reference>
<dbReference type="Proteomes" id="UP000824596">
    <property type="component" value="Unassembled WGS sequence"/>
</dbReference>
<evidence type="ECO:0000256" key="1">
    <source>
        <dbReference type="ARBA" id="ARBA00005466"/>
    </source>
</evidence>
<keyword evidence="5" id="KW-0732">Signal</keyword>
<dbReference type="InterPro" id="IPR036318">
    <property type="entry name" value="FAD-bd_PCMH-like_sf"/>
</dbReference>
<dbReference type="PANTHER" id="PTHR42973">
    <property type="entry name" value="BINDING OXIDOREDUCTASE, PUTATIVE (AFU_ORTHOLOGUE AFUA_1G17690)-RELATED"/>
    <property type="match status" value="1"/>
</dbReference>
<dbReference type="AlphaFoldDB" id="A0A9P8N6Y2"/>
<evidence type="ECO:0000313" key="8">
    <source>
        <dbReference type="Proteomes" id="UP000824596"/>
    </source>
</evidence>
<keyword evidence="3" id="KW-0274">FAD</keyword>
<gene>
    <name evidence="7" type="ORF">HRG_00526</name>
</gene>
<dbReference type="OrthoDB" id="2151789at2759"/>
<dbReference type="PANTHER" id="PTHR42973:SF54">
    <property type="entry name" value="FAD-BINDING PCMH-TYPE DOMAIN-CONTAINING PROTEIN"/>
    <property type="match status" value="1"/>
</dbReference>
<dbReference type="SUPFAM" id="SSF56176">
    <property type="entry name" value="FAD-binding/transporter-associated domain-like"/>
    <property type="match status" value="1"/>
</dbReference>
<evidence type="ECO:0000259" key="6">
    <source>
        <dbReference type="PROSITE" id="PS51387"/>
    </source>
</evidence>
<evidence type="ECO:0000256" key="4">
    <source>
        <dbReference type="ARBA" id="ARBA00023002"/>
    </source>
</evidence>
<protein>
    <submittedName>
        <fullName evidence="7">FAD binding domain-containing protein</fullName>
    </submittedName>
</protein>
<proteinExistence type="inferred from homology"/>
<dbReference type="GO" id="GO:0016491">
    <property type="term" value="F:oxidoreductase activity"/>
    <property type="evidence" value="ECO:0007669"/>
    <property type="project" value="UniProtKB-KW"/>
</dbReference>
<comment type="caution">
    <text evidence="7">The sequence shown here is derived from an EMBL/GenBank/DDBJ whole genome shotgun (WGS) entry which is preliminary data.</text>
</comment>
<keyword evidence="4" id="KW-0560">Oxidoreductase</keyword>
<dbReference type="RefSeq" id="XP_044725397.1">
    <property type="nucleotide sequence ID" value="XM_044858997.1"/>
</dbReference>
<dbReference type="Pfam" id="PF01565">
    <property type="entry name" value="FAD_binding_4"/>
    <property type="match status" value="1"/>
</dbReference>
<sequence length="492" mass="53075">MMLVKFLVLLVAGGLAAENGTASVLQRACKAAQDSLGADQVDTSPLNQTIVEDNWSLSCLAEPYCIILPRNARAISTAIQIIAYFNASFAVRAGGHSPNPGWSSVDKGGILVDLQYMNKVSLTSDSNVASVGPGARWGDVMKVVNKRNVSVVGTRAPDVGVGGSLLGGGYFYLSGYGLATDNVKSFEIVLSSGKIANANAHENDDLFWALKGGGPNFGIVTRYDLNTIPVNKIWYKVLSYPTDQAMNVLDAVAKWQLEGGSSDPKGNIIFYIGLDSILLGLVYAEPLAGQPSCFASFNKLAPVTVAVPATNGTFTSLNVIAESSVSNATIRHDYRGVSSLVDAQLYKDVYKFWLEKAKAVYNTTGSKQTFAIQHVPSSIAEHGARQGGNPMGIPQQTHQWWTTLVDWTDESADGLVRSVAIETTAYWQRLSQERGLDVSYIYMNDAARDQDPIATYGGANVQTLKEIAAKYDPGQVFQRLQNDGFLLYKVRT</sequence>
<organism evidence="7 8">
    <name type="scientific">Hirsutella rhossiliensis</name>
    <dbReference type="NCBI Taxonomy" id="111463"/>
    <lineage>
        <taxon>Eukaryota</taxon>
        <taxon>Fungi</taxon>
        <taxon>Dikarya</taxon>
        <taxon>Ascomycota</taxon>
        <taxon>Pezizomycotina</taxon>
        <taxon>Sordariomycetes</taxon>
        <taxon>Hypocreomycetidae</taxon>
        <taxon>Hypocreales</taxon>
        <taxon>Ophiocordycipitaceae</taxon>
        <taxon>Hirsutella</taxon>
    </lineage>
</organism>
<keyword evidence="8" id="KW-1185">Reference proteome</keyword>
<dbReference type="InterPro" id="IPR050416">
    <property type="entry name" value="FAD-linked_Oxidoreductase"/>
</dbReference>
<dbReference type="GO" id="GO:0071949">
    <property type="term" value="F:FAD binding"/>
    <property type="evidence" value="ECO:0007669"/>
    <property type="project" value="InterPro"/>
</dbReference>
<evidence type="ECO:0000256" key="2">
    <source>
        <dbReference type="ARBA" id="ARBA00022630"/>
    </source>
</evidence>
<feature type="signal peptide" evidence="5">
    <location>
        <begin position="1"/>
        <end position="16"/>
    </location>
</feature>
<name>A0A9P8N6Y2_9HYPO</name>
<evidence type="ECO:0000256" key="3">
    <source>
        <dbReference type="ARBA" id="ARBA00022827"/>
    </source>
</evidence>
<dbReference type="GeneID" id="68349655"/>